<protein>
    <submittedName>
        <fullName evidence="5">Acyltransferase</fullName>
    </submittedName>
</protein>
<gene>
    <name evidence="5" type="ORF">SAMN06296058_1009</name>
</gene>
<evidence type="ECO:0000256" key="1">
    <source>
        <dbReference type="ARBA" id="ARBA00005189"/>
    </source>
</evidence>
<accession>A0A1T5JQJ9</accession>
<dbReference type="RefSeq" id="WP_079723356.1">
    <property type="nucleotide sequence ID" value="NZ_BMCL01000002.1"/>
</dbReference>
<keyword evidence="3 5" id="KW-0012">Acyltransferase</keyword>
<organism evidence="5 6">
    <name type="scientific">Pseudoxanthomonas indica</name>
    <dbReference type="NCBI Taxonomy" id="428993"/>
    <lineage>
        <taxon>Bacteria</taxon>
        <taxon>Pseudomonadati</taxon>
        <taxon>Pseudomonadota</taxon>
        <taxon>Gammaproteobacteria</taxon>
        <taxon>Lysobacterales</taxon>
        <taxon>Lysobacteraceae</taxon>
        <taxon>Pseudoxanthomonas</taxon>
    </lineage>
</organism>
<reference evidence="5 6" key="1">
    <citation type="submission" date="2017-02" db="EMBL/GenBank/DDBJ databases">
        <authorList>
            <person name="Peterson S.W."/>
        </authorList>
    </citation>
    <scope>NUCLEOTIDE SEQUENCE [LARGE SCALE GENOMIC DNA]</scope>
    <source>
        <strain evidence="5 6">P15</strain>
    </source>
</reference>
<dbReference type="GO" id="GO:0006654">
    <property type="term" value="P:phosphatidic acid biosynthetic process"/>
    <property type="evidence" value="ECO:0007669"/>
    <property type="project" value="TreeGrafter"/>
</dbReference>
<dbReference type="CDD" id="cd07989">
    <property type="entry name" value="LPLAT_AGPAT-like"/>
    <property type="match status" value="1"/>
</dbReference>
<proteinExistence type="predicted"/>
<dbReference type="Proteomes" id="UP000190341">
    <property type="component" value="Unassembled WGS sequence"/>
</dbReference>
<feature type="domain" description="Phospholipid/glycerol acyltransferase" evidence="4">
    <location>
        <begin position="30"/>
        <end position="150"/>
    </location>
</feature>
<dbReference type="SMART" id="SM00563">
    <property type="entry name" value="PlsC"/>
    <property type="match status" value="1"/>
</dbReference>
<dbReference type="STRING" id="428993.SAMN06296058_1009"/>
<evidence type="ECO:0000313" key="5">
    <source>
        <dbReference type="EMBL" id="SKC53717.1"/>
    </source>
</evidence>
<keyword evidence="6" id="KW-1185">Reference proteome</keyword>
<dbReference type="SUPFAM" id="SSF69593">
    <property type="entry name" value="Glycerol-3-phosphate (1)-acyltransferase"/>
    <property type="match status" value="1"/>
</dbReference>
<dbReference type="AlphaFoldDB" id="A0A1T5JQJ9"/>
<dbReference type="Pfam" id="PF01553">
    <property type="entry name" value="Acyltransferase"/>
    <property type="match status" value="1"/>
</dbReference>
<evidence type="ECO:0000256" key="3">
    <source>
        <dbReference type="ARBA" id="ARBA00023315"/>
    </source>
</evidence>
<dbReference type="PANTHER" id="PTHR10434">
    <property type="entry name" value="1-ACYL-SN-GLYCEROL-3-PHOSPHATE ACYLTRANSFERASE"/>
    <property type="match status" value="1"/>
</dbReference>
<dbReference type="EMBL" id="FUZV01000001">
    <property type="protein sequence ID" value="SKC53717.1"/>
    <property type="molecule type" value="Genomic_DNA"/>
</dbReference>
<evidence type="ECO:0000259" key="4">
    <source>
        <dbReference type="SMART" id="SM00563"/>
    </source>
</evidence>
<dbReference type="GO" id="GO:0003841">
    <property type="term" value="F:1-acylglycerol-3-phosphate O-acyltransferase activity"/>
    <property type="evidence" value="ECO:0007669"/>
    <property type="project" value="TreeGrafter"/>
</dbReference>
<comment type="pathway">
    <text evidence="1">Lipid metabolism.</text>
</comment>
<dbReference type="OrthoDB" id="9808424at2"/>
<name>A0A1T5JQJ9_9GAMM</name>
<dbReference type="PANTHER" id="PTHR10434:SF11">
    <property type="entry name" value="1-ACYL-SN-GLYCEROL-3-PHOSPHATE ACYLTRANSFERASE"/>
    <property type="match status" value="1"/>
</dbReference>
<evidence type="ECO:0000313" key="6">
    <source>
        <dbReference type="Proteomes" id="UP000190341"/>
    </source>
</evidence>
<dbReference type="InterPro" id="IPR002123">
    <property type="entry name" value="Plipid/glycerol_acylTrfase"/>
</dbReference>
<keyword evidence="2 5" id="KW-0808">Transferase</keyword>
<sequence>MLARSLATLAHVFIGAYPRWQGSRPEPRQRVYFANHTSHVDTVALWAALPPPLRARTRPVAARDYWGHGPRNVLARRAFNAVLIERDRDKVEGDPLQPLYDALDAGDSLIIFPEGTRNAEILPQPFKSGLFHLARRYPQVEFIAVYLDNARRCLPKGSLMPVPLICTVRFGAPVTLAVDEEKESFLQRARDAVVALA</sequence>
<evidence type="ECO:0000256" key="2">
    <source>
        <dbReference type="ARBA" id="ARBA00022679"/>
    </source>
</evidence>